<accession>A0AAE2C9C8</accession>
<reference evidence="2" key="2">
    <citation type="journal article" date="2024" name="Plant">
        <title>Genomic evolution and insights into agronomic trait innovations of Sesamum species.</title>
        <authorList>
            <person name="Miao H."/>
            <person name="Wang L."/>
            <person name="Qu L."/>
            <person name="Liu H."/>
            <person name="Sun Y."/>
            <person name="Le M."/>
            <person name="Wang Q."/>
            <person name="Wei S."/>
            <person name="Zheng Y."/>
            <person name="Lin W."/>
            <person name="Duan Y."/>
            <person name="Cao H."/>
            <person name="Xiong S."/>
            <person name="Wang X."/>
            <person name="Wei L."/>
            <person name="Li C."/>
            <person name="Ma Q."/>
            <person name="Ju M."/>
            <person name="Zhao R."/>
            <person name="Li G."/>
            <person name="Mu C."/>
            <person name="Tian Q."/>
            <person name="Mei H."/>
            <person name="Zhang T."/>
            <person name="Gao T."/>
            <person name="Zhang H."/>
        </authorList>
    </citation>
    <scope>NUCLEOTIDE SEQUENCE</scope>
    <source>
        <strain evidence="2">3651</strain>
    </source>
</reference>
<feature type="region of interest" description="Disordered" evidence="1">
    <location>
        <begin position="1"/>
        <end position="36"/>
    </location>
</feature>
<comment type="caution">
    <text evidence="2">The sequence shown here is derived from an EMBL/GenBank/DDBJ whole genome shotgun (WGS) entry which is preliminary data.</text>
</comment>
<organism evidence="2 3">
    <name type="scientific">Sesamum alatum</name>
    <dbReference type="NCBI Taxonomy" id="300844"/>
    <lineage>
        <taxon>Eukaryota</taxon>
        <taxon>Viridiplantae</taxon>
        <taxon>Streptophyta</taxon>
        <taxon>Embryophyta</taxon>
        <taxon>Tracheophyta</taxon>
        <taxon>Spermatophyta</taxon>
        <taxon>Magnoliopsida</taxon>
        <taxon>eudicotyledons</taxon>
        <taxon>Gunneridae</taxon>
        <taxon>Pentapetalae</taxon>
        <taxon>asterids</taxon>
        <taxon>lamiids</taxon>
        <taxon>Lamiales</taxon>
        <taxon>Pedaliaceae</taxon>
        <taxon>Sesamum</taxon>
    </lineage>
</organism>
<gene>
    <name evidence="2" type="ORF">Salat_2768100</name>
</gene>
<sequence>MVGSLARFEEWGPKAPNAGNPSVAWPQATQAPRRRERGLLLGERVKEAWRKPWCKRNEEAEQEVNSQKKRREAELGFCQMNERGVNLINIGARSDSGEWVVCDPNGLSSIGPSHPNYRLKGLGLGPRDMSHIFSS</sequence>
<dbReference type="Proteomes" id="UP001293254">
    <property type="component" value="Unassembled WGS sequence"/>
</dbReference>
<proteinExistence type="predicted"/>
<dbReference type="AlphaFoldDB" id="A0AAE2C9C8"/>
<keyword evidence="3" id="KW-1185">Reference proteome</keyword>
<evidence type="ECO:0000256" key="1">
    <source>
        <dbReference type="SAM" id="MobiDB-lite"/>
    </source>
</evidence>
<reference evidence="2" key="1">
    <citation type="submission" date="2020-06" db="EMBL/GenBank/DDBJ databases">
        <authorList>
            <person name="Li T."/>
            <person name="Hu X."/>
            <person name="Zhang T."/>
            <person name="Song X."/>
            <person name="Zhang H."/>
            <person name="Dai N."/>
            <person name="Sheng W."/>
            <person name="Hou X."/>
            <person name="Wei L."/>
        </authorList>
    </citation>
    <scope>NUCLEOTIDE SEQUENCE</scope>
    <source>
        <strain evidence="2">3651</strain>
        <tissue evidence="2">Leaf</tissue>
    </source>
</reference>
<name>A0AAE2C9C8_9LAMI</name>
<protein>
    <submittedName>
        <fullName evidence="2">Uncharacterized protein</fullName>
    </submittedName>
</protein>
<dbReference type="EMBL" id="JACGWO010000012">
    <property type="protein sequence ID" value="KAK4413555.1"/>
    <property type="molecule type" value="Genomic_DNA"/>
</dbReference>
<evidence type="ECO:0000313" key="2">
    <source>
        <dbReference type="EMBL" id="KAK4413555.1"/>
    </source>
</evidence>
<evidence type="ECO:0000313" key="3">
    <source>
        <dbReference type="Proteomes" id="UP001293254"/>
    </source>
</evidence>